<organism evidence="2 3">
    <name type="scientific">Amycolatopsis taiwanensis</name>
    <dbReference type="NCBI Taxonomy" id="342230"/>
    <lineage>
        <taxon>Bacteria</taxon>
        <taxon>Bacillati</taxon>
        <taxon>Actinomycetota</taxon>
        <taxon>Actinomycetes</taxon>
        <taxon>Pseudonocardiales</taxon>
        <taxon>Pseudonocardiaceae</taxon>
        <taxon>Amycolatopsis</taxon>
    </lineage>
</organism>
<gene>
    <name evidence="2" type="ORF">Atai01_51660</name>
</gene>
<evidence type="ECO:0000313" key="2">
    <source>
        <dbReference type="EMBL" id="GLY68547.1"/>
    </source>
</evidence>
<dbReference type="EMBL" id="BSTI01000012">
    <property type="protein sequence ID" value="GLY68547.1"/>
    <property type="molecule type" value="Genomic_DNA"/>
</dbReference>
<evidence type="ECO:0000313" key="3">
    <source>
        <dbReference type="Proteomes" id="UP001165136"/>
    </source>
</evidence>
<proteinExistence type="predicted"/>
<accession>A0A9W6R6P7</accession>
<protein>
    <submittedName>
        <fullName evidence="2">Uncharacterized protein</fullName>
    </submittedName>
</protein>
<evidence type="ECO:0000256" key="1">
    <source>
        <dbReference type="SAM" id="MobiDB-lite"/>
    </source>
</evidence>
<feature type="region of interest" description="Disordered" evidence="1">
    <location>
        <begin position="1"/>
        <end position="42"/>
    </location>
</feature>
<sequence>MNGPVSSRGNQGDRHARAPKARYRGGGAPMSKNVTQSRMERPVDTIAIARKLAEGQA</sequence>
<reference evidence="2" key="1">
    <citation type="submission" date="2023-03" db="EMBL/GenBank/DDBJ databases">
        <title>Amycolatopsis taiwanensis NBRC 103393.</title>
        <authorList>
            <person name="Ichikawa N."/>
            <person name="Sato H."/>
            <person name="Tonouchi N."/>
        </authorList>
    </citation>
    <scope>NUCLEOTIDE SEQUENCE</scope>
    <source>
        <strain evidence="2">NBRC 103393</strain>
    </source>
</reference>
<feature type="compositionally biased region" description="Polar residues" evidence="1">
    <location>
        <begin position="1"/>
        <end position="10"/>
    </location>
</feature>
<dbReference type="Proteomes" id="UP001165136">
    <property type="component" value="Unassembled WGS sequence"/>
</dbReference>
<dbReference type="AlphaFoldDB" id="A0A9W6R6P7"/>
<comment type="caution">
    <text evidence="2">The sequence shown here is derived from an EMBL/GenBank/DDBJ whole genome shotgun (WGS) entry which is preliminary data.</text>
</comment>
<keyword evidence="3" id="KW-1185">Reference proteome</keyword>
<name>A0A9W6R6P7_9PSEU</name>